<evidence type="ECO:0000256" key="4">
    <source>
        <dbReference type="ARBA" id="ARBA00022722"/>
    </source>
</evidence>
<feature type="binding site" evidence="9">
    <location>
        <position position="126"/>
    </location>
    <ligand>
        <name>Zn(2+)</name>
        <dbReference type="ChEBI" id="CHEBI:29105"/>
        <note>catalytic</note>
    </ligand>
</feature>
<dbReference type="Gene3D" id="3.40.390.30">
    <property type="entry name" value="Metalloproteases ('zincins'), catalytic domain"/>
    <property type="match status" value="1"/>
</dbReference>
<sequence>MEILIDNRTDGWELSEEESKLIDTVCETTFNHLGDRTNYEVSISFVTNEEIRELNKAYRDKDSVTDVLSFPMDEEFELDFENTILGDVVISVDRLREQAEEFNHSFQRELSYLLVHSLLHLFGFDHIEEDDKLEMRKEEKEIMDKLKIYK</sequence>
<evidence type="ECO:0000256" key="8">
    <source>
        <dbReference type="ARBA" id="ARBA00022833"/>
    </source>
</evidence>
<dbReference type="PANTHER" id="PTHR46986:SF1">
    <property type="entry name" value="ENDORIBONUCLEASE YBEY, CHLOROPLASTIC"/>
    <property type="match status" value="1"/>
</dbReference>
<comment type="function">
    <text evidence="9">Single strand-specific metallo-endoribonuclease involved in late-stage 70S ribosome quality control and in maturation of the 3' terminus of the 16S rRNA.</text>
</comment>
<dbReference type="RefSeq" id="WP_073048145.1">
    <property type="nucleotide sequence ID" value="NZ_FQZL01000006.1"/>
</dbReference>
<protein>
    <recommendedName>
        <fullName evidence="9">Endoribonuclease YbeY</fullName>
        <ecNumber evidence="9">3.1.-.-</ecNumber>
    </recommendedName>
</protein>
<evidence type="ECO:0000256" key="3">
    <source>
        <dbReference type="ARBA" id="ARBA00022552"/>
    </source>
</evidence>
<evidence type="ECO:0000256" key="2">
    <source>
        <dbReference type="ARBA" id="ARBA00022517"/>
    </source>
</evidence>
<comment type="subcellular location">
    <subcellularLocation>
        <location evidence="9">Cytoplasm</location>
    </subcellularLocation>
</comment>
<dbReference type="InterPro" id="IPR002036">
    <property type="entry name" value="YbeY"/>
</dbReference>
<dbReference type="PROSITE" id="PS01306">
    <property type="entry name" value="UPF0054"/>
    <property type="match status" value="1"/>
</dbReference>
<dbReference type="EC" id="3.1.-.-" evidence="9"/>
<dbReference type="HAMAP" id="MF_00009">
    <property type="entry name" value="Endoribonucl_YbeY"/>
    <property type="match status" value="1"/>
</dbReference>
<dbReference type="SUPFAM" id="SSF55486">
    <property type="entry name" value="Metalloproteases ('zincins'), catalytic domain"/>
    <property type="match status" value="1"/>
</dbReference>
<dbReference type="NCBIfam" id="TIGR00043">
    <property type="entry name" value="rRNA maturation RNase YbeY"/>
    <property type="match status" value="1"/>
</dbReference>
<evidence type="ECO:0000256" key="1">
    <source>
        <dbReference type="ARBA" id="ARBA00010875"/>
    </source>
</evidence>
<dbReference type="InterPro" id="IPR020549">
    <property type="entry name" value="YbeY_CS"/>
</dbReference>
<dbReference type="GO" id="GO:0004521">
    <property type="term" value="F:RNA endonuclease activity"/>
    <property type="evidence" value="ECO:0007669"/>
    <property type="project" value="UniProtKB-UniRule"/>
</dbReference>
<gene>
    <name evidence="9" type="primary">ybeY</name>
    <name evidence="10" type="ORF">SAMN02745751_01036</name>
</gene>
<keyword evidence="8 9" id="KW-0862">Zinc</keyword>
<keyword evidence="6 9" id="KW-0255">Endonuclease</keyword>
<organism evidence="10 11">
    <name type="scientific">Dethiosulfatibacter aminovorans DSM 17477</name>
    <dbReference type="NCBI Taxonomy" id="1121476"/>
    <lineage>
        <taxon>Bacteria</taxon>
        <taxon>Bacillati</taxon>
        <taxon>Bacillota</taxon>
        <taxon>Tissierellia</taxon>
        <taxon>Dethiosulfatibacter</taxon>
    </lineage>
</organism>
<evidence type="ECO:0000256" key="9">
    <source>
        <dbReference type="HAMAP-Rule" id="MF_00009"/>
    </source>
</evidence>
<dbReference type="GO" id="GO:0006364">
    <property type="term" value="P:rRNA processing"/>
    <property type="evidence" value="ECO:0007669"/>
    <property type="project" value="UniProtKB-UniRule"/>
</dbReference>
<proteinExistence type="inferred from homology"/>
<keyword evidence="2 9" id="KW-0690">Ribosome biogenesis</keyword>
<reference evidence="10 11" key="1">
    <citation type="submission" date="2016-11" db="EMBL/GenBank/DDBJ databases">
        <authorList>
            <person name="Jaros S."/>
            <person name="Januszkiewicz K."/>
            <person name="Wedrychowicz H."/>
        </authorList>
    </citation>
    <scope>NUCLEOTIDE SEQUENCE [LARGE SCALE GENOMIC DNA]</scope>
    <source>
        <strain evidence="10 11">DSM 17477</strain>
    </source>
</reference>
<dbReference type="PANTHER" id="PTHR46986">
    <property type="entry name" value="ENDORIBONUCLEASE YBEY, CHLOROPLASTIC"/>
    <property type="match status" value="1"/>
</dbReference>
<evidence type="ECO:0000313" key="11">
    <source>
        <dbReference type="Proteomes" id="UP000184052"/>
    </source>
</evidence>
<keyword evidence="5 9" id="KW-0479">Metal-binding</keyword>
<keyword evidence="7 9" id="KW-0378">Hydrolase</keyword>
<dbReference type="GO" id="GO:0008270">
    <property type="term" value="F:zinc ion binding"/>
    <property type="evidence" value="ECO:0007669"/>
    <property type="project" value="UniProtKB-UniRule"/>
</dbReference>
<keyword evidence="3 9" id="KW-0698">rRNA processing</keyword>
<keyword evidence="9" id="KW-0963">Cytoplasm</keyword>
<dbReference type="GO" id="GO:0005737">
    <property type="term" value="C:cytoplasm"/>
    <property type="evidence" value="ECO:0007669"/>
    <property type="project" value="UniProtKB-SubCell"/>
</dbReference>
<dbReference type="GO" id="GO:0004222">
    <property type="term" value="F:metalloendopeptidase activity"/>
    <property type="evidence" value="ECO:0007669"/>
    <property type="project" value="InterPro"/>
</dbReference>
<accession>A0A1M6DTJ5</accession>
<evidence type="ECO:0000256" key="5">
    <source>
        <dbReference type="ARBA" id="ARBA00022723"/>
    </source>
</evidence>
<comment type="cofactor">
    <cofactor evidence="9">
        <name>Zn(2+)</name>
        <dbReference type="ChEBI" id="CHEBI:29105"/>
    </cofactor>
    <text evidence="9">Binds 1 zinc ion.</text>
</comment>
<dbReference type="EMBL" id="FQZL01000006">
    <property type="protein sequence ID" value="SHI76459.1"/>
    <property type="molecule type" value="Genomic_DNA"/>
</dbReference>
<dbReference type="AlphaFoldDB" id="A0A1M6DTJ5"/>
<dbReference type="Proteomes" id="UP000184052">
    <property type="component" value="Unassembled WGS sequence"/>
</dbReference>
<evidence type="ECO:0000313" key="10">
    <source>
        <dbReference type="EMBL" id="SHI76459.1"/>
    </source>
</evidence>
<evidence type="ECO:0000256" key="7">
    <source>
        <dbReference type="ARBA" id="ARBA00022801"/>
    </source>
</evidence>
<dbReference type="InterPro" id="IPR023091">
    <property type="entry name" value="MetalPrtase_cat_dom_sf_prd"/>
</dbReference>
<keyword evidence="4 9" id="KW-0540">Nuclease</keyword>
<dbReference type="STRING" id="1121476.SAMN02745751_01036"/>
<comment type="similarity">
    <text evidence="1 9">Belongs to the endoribonuclease YbeY family.</text>
</comment>
<keyword evidence="11" id="KW-1185">Reference proteome</keyword>
<feature type="binding site" evidence="9">
    <location>
        <position position="120"/>
    </location>
    <ligand>
        <name>Zn(2+)</name>
        <dbReference type="ChEBI" id="CHEBI:29105"/>
        <note>catalytic</note>
    </ligand>
</feature>
<evidence type="ECO:0000256" key="6">
    <source>
        <dbReference type="ARBA" id="ARBA00022759"/>
    </source>
</evidence>
<name>A0A1M6DTJ5_9FIRM</name>
<feature type="binding site" evidence="9">
    <location>
        <position position="116"/>
    </location>
    <ligand>
        <name>Zn(2+)</name>
        <dbReference type="ChEBI" id="CHEBI:29105"/>
        <note>catalytic</note>
    </ligand>
</feature>
<dbReference type="OrthoDB" id="9807740at2"/>
<dbReference type="Pfam" id="PF02130">
    <property type="entry name" value="YbeY"/>
    <property type="match status" value="1"/>
</dbReference>